<feature type="non-terminal residue" evidence="1">
    <location>
        <position position="1"/>
    </location>
</feature>
<dbReference type="AlphaFoldDB" id="A0A0F9L6G1"/>
<evidence type="ECO:0000313" key="1">
    <source>
        <dbReference type="EMBL" id="KKM89138.1"/>
    </source>
</evidence>
<organism evidence="1">
    <name type="scientific">marine sediment metagenome</name>
    <dbReference type="NCBI Taxonomy" id="412755"/>
    <lineage>
        <taxon>unclassified sequences</taxon>
        <taxon>metagenomes</taxon>
        <taxon>ecological metagenomes</taxon>
    </lineage>
</organism>
<accession>A0A0F9L6G1</accession>
<protein>
    <submittedName>
        <fullName evidence="1">Uncharacterized protein</fullName>
    </submittedName>
</protein>
<reference evidence="1" key="1">
    <citation type="journal article" date="2015" name="Nature">
        <title>Complex archaea that bridge the gap between prokaryotes and eukaryotes.</title>
        <authorList>
            <person name="Spang A."/>
            <person name="Saw J.H."/>
            <person name="Jorgensen S.L."/>
            <person name="Zaremba-Niedzwiedzka K."/>
            <person name="Martijn J."/>
            <person name="Lind A.E."/>
            <person name="van Eijk R."/>
            <person name="Schleper C."/>
            <person name="Guy L."/>
            <person name="Ettema T.J."/>
        </authorList>
    </citation>
    <scope>NUCLEOTIDE SEQUENCE</scope>
</reference>
<gene>
    <name evidence="1" type="ORF">LCGC14_1251730</name>
</gene>
<sequence length="54" mass="5835">LYLWRKSAKLLNISSSGLFCSKIKAMEKMLVVGGAAGTKRTLTATALDNTCLMQ</sequence>
<comment type="caution">
    <text evidence="1">The sequence shown here is derived from an EMBL/GenBank/DDBJ whole genome shotgun (WGS) entry which is preliminary data.</text>
</comment>
<dbReference type="EMBL" id="LAZR01006864">
    <property type="protein sequence ID" value="KKM89138.1"/>
    <property type="molecule type" value="Genomic_DNA"/>
</dbReference>
<proteinExistence type="predicted"/>
<name>A0A0F9L6G1_9ZZZZ</name>